<dbReference type="HOGENOM" id="CLU_065947_0_0_7"/>
<sequence length="229" mass="26051">MKIRDLPPHTVREHPRAKRVILRVKCGVVQVTVPRGFPRQRVGAILEAHHAWLQRHLDETNTPQVEVPERVALPALGREFPVVCCPAKRPYVQAVGDHLRLGVSDAPRQECLLLCRWLQNLAQSVLPGWCAQTARRSGLSDYARVQVRRQKTRWGSFSMKKTISLNCKLLFFPPEVVEYVMVHELAHSRHKGHGSAFQALVRSLVPHCSSSEAILRVPGQWVPQWVEVE</sequence>
<evidence type="ECO:0000313" key="3">
    <source>
        <dbReference type="Proteomes" id="UP000001052"/>
    </source>
</evidence>
<dbReference type="PANTHER" id="PTHR30399">
    <property type="entry name" value="UNCHARACTERIZED PROTEIN YGJP"/>
    <property type="match status" value="1"/>
</dbReference>
<dbReference type="AlphaFoldDB" id="C8X2M1"/>
<dbReference type="KEGG" id="drt:Dret_1381"/>
<dbReference type="CDD" id="cd07344">
    <property type="entry name" value="M48_yhfN_like"/>
    <property type="match status" value="1"/>
</dbReference>
<reference evidence="2 3" key="2">
    <citation type="journal article" date="2010" name="Stand. Genomic Sci.">
        <title>Complete genome sequence of Desulfohalobium retbaense type strain (HR(100)).</title>
        <authorList>
            <person name="Spring S."/>
            <person name="Nolan M."/>
            <person name="Lapidus A."/>
            <person name="Glavina Del Rio T."/>
            <person name="Copeland A."/>
            <person name="Tice H."/>
            <person name="Cheng J.F."/>
            <person name="Lucas S."/>
            <person name="Land M."/>
            <person name="Chen F."/>
            <person name="Bruce D."/>
            <person name="Goodwin L."/>
            <person name="Pitluck S."/>
            <person name="Ivanova N."/>
            <person name="Mavromatis K."/>
            <person name="Mikhailova N."/>
            <person name="Pati A."/>
            <person name="Chen A."/>
            <person name="Palaniappan K."/>
            <person name="Hauser L."/>
            <person name="Chang Y.J."/>
            <person name="Jeffries C.D."/>
            <person name="Munk C."/>
            <person name="Kiss H."/>
            <person name="Chain P."/>
            <person name="Han C."/>
            <person name="Brettin T."/>
            <person name="Detter J.C."/>
            <person name="Schuler E."/>
            <person name="Goker M."/>
            <person name="Rohde M."/>
            <person name="Bristow J."/>
            <person name="Eisen J.A."/>
            <person name="Markowitz V."/>
            <person name="Hugenholtz P."/>
            <person name="Kyrpides N.C."/>
            <person name="Klenk H.P."/>
        </authorList>
    </citation>
    <scope>NUCLEOTIDE SEQUENCE [LARGE SCALE GENOMIC DNA]</scope>
    <source>
        <strain evidence="2 3">DSM 5692</strain>
    </source>
</reference>
<dbReference type="InterPro" id="IPR002725">
    <property type="entry name" value="YgjP-like_metallopeptidase"/>
</dbReference>
<proteinExistence type="predicted"/>
<accession>C8X2M1</accession>
<dbReference type="PANTHER" id="PTHR30399:SF1">
    <property type="entry name" value="UTP PYROPHOSPHATASE"/>
    <property type="match status" value="1"/>
</dbReference>
<keyword evidence="3" id="KW-1185">Reference proteome</keyword>
<protein>
    <recommendedName>
        <fullName evidence="1">YgjP-like metallopeptidase domain-containing protein</fullName>
    </recommendedName>
</protein>
<gene>
    <name evidence="2" type="ordered locus">Dret_1381</name>
</gene>
<dbReference type="eggNOG" id="COG1451">
    <property type="taxonomic scope" value="Bacteria"/>
</dbReference>
<name>C8X2M1_DESRD</name>
<dbReference type="Proteomes" id="UP000001052">
    <property type="component" value="Chromosome"/>
</dbReference>
<dbReference type="EMBL" id="CP001734">
    <property type="protein sequence ID" value="ACV68668.1"/>
    <property type="molecule type" value="Genomic_DNA"/>
</dbReference>
<dbReference type="Pfam" id="PF01863">
    <property type="entry name" value="YgjP-like"/>
    <property type="match status" value="1"/>
</dbReference>
<dbReference type="InterPro" id="IPR053136">
    <property type="entry name" value="UTP_pyrophosphatase-like"/>
</dbReference>
<evidence type="ECO:0000259" key="1">
    <source>
        <dbReference type="Pfam" id="PF01863"/>
    </source>
</evidence>
<organism evidence="2 3">
    <name type="scientific">Desulfohalobium retbaense (strain ATCC 49708 / DSM 5692 / JCM 16813 / HR100)</name>
    <dbReference type="NCBI Taxonomy" id="485915"/>
    <lineage>
        <taxon>Bacteria</taxon>
        <taxon>Pseudomonadati</taxon>
        <taxon>Thermodesulfobacteriota</taxon>
        <taxon>Desulfovibrionia</taxon>
        <taxon>Desulfovibrionales</taxon>
        <taxon>Desulfohalobiaceae</taxon>
        <taxon>Desulfohalobium</taxon>
    </lineage>
</organism>
<evidence type="ECO:0000313" key="2">
    <source>
        <dbReference type="EMBL" id="ACV68668.1"/>
    </source>
</evidence>
<feature type="domain" description="YgjP-like metallopeptidase" evidence="1">
    <location>
        <begin position="18"/>
        <end position="216"/>
    </location>
</feature>
<reference evidence="3" key="1">
    <citation type="submission" date="2009-09" db="EMBL/GenBank/DDBJ databases">
        <title>The complete chromosome of Desulfohalobium retbaense DSM 5692.</title>
        <authorList>
            <consortium name="US DOE Joint Genome Institute (JGI-PGF)"/>
            <person name="Lucas S."/>
            <person name="Copeland A."/>
            <person name="Lapidus A."/>
            <person name="Glavina del Rio T."/>
            <person name="Dalin E."/>
            <person name="Tice H."/>
            <person name="Bruce D."/>
            <person name="Goodwin L."/>
            <person name="Pitluck S."/>
            <person name="Kyrpides N."/>
            <person name="Mavromatis K."/>
            <person name="Ivanova N."/>
            <person name="Mikhailova N."/>
            <person name="Munk A.C."/>
            <person name="Brettin T."/>
            <person name="Detter J.C."/>
            <person name="Han C."/>
            <person name="Tapia R."/>
            <person name="Larimer F."/>
            <person name="Land M."/>
            <person name="Hauser L."/>
            <person name="Markowitz V."/>
            <person name="Cheng J.-F."/>
            <person name="Hugenholtz P."/>
            <person name="Woyke T."/>
            <person name="Wu D."/>
            <person name="Spring S."/>
            <person name="Klenk H.-P."/>
            <person name="Eisen J.A."/>
        </authorList>
    </citation>
    <scope>NUCLEOTIDE SEQUENCE [LARGE SCALE GENOMIC DNA]</scope>
    <source>
        <strain evidence="3">DSM 5692</strain>
    </source>
</reference>
<dbReference type="Gene3D" id="3.30.2010.10">
    <property type="entry name" value="Metalloproteases ('zincins'), catalytic domain"/>
    <property type="match status" value="1"/>
</dbReference>
<dbReference type="STRING" id="485915.Dret_1381"/>